<feature type="domain" description="OB" evidence="10">
    <location>
        <begin position="75"/>
        <end position="148"/>
    </location>
</feature>
<dbReference type="InterPro" id="IPR004365">
    <property type="entry name" value="NA-bd_OB_tRNA"/>
</dbReference>
<dbReference type="GeneID" id="105114815"/>
<evidence type="ECO:0000256" key="9">
    <source>
        <dbReference type="ARBA" id="ARBA00057177"/>
    </source>
</evidence>
<dbReference type="Pfam" id="PF01336">
    <property type="entry name" value="tRNA_anti-codon"/>
    <property type="match status" value="1"/>
</dbReference>
<dbReference type="Proteomes" id="UP000694918">
    <property type="component" value="Unplaced"/>
</dbReference>
<feature type="domain" description="Replication protein A C-terminal" evidence="11">
    <location>
        <begin position="166"/>
        <end position="266"/>
    </location>
</feature>
<dbReference type="GO" id="GO:0006289">
    <property type="term" value="P:nucleotide-excision repair"/>
    <property type="evidence" value="ECO:0007669"/>
    <property type="project" value="TreeGrafter"/>
</dbReference>
<comment type="subcellular location">
    <subcellularLocation>
        <location evidence="1">Nucleus</location>
    </subcellularLocation>
</comment>
<dbReference type="GO" id="GO:0006260">
    <property type="term" value="P:DNA replication"/>
    <property type="evidence" value="ECO:0007669"/>
    <property type="project" value="UniProtKB-KW"/>
</dbReference>
<dbReference type="InterPro" id="IPR014646">
    <property type="entry name" value="Rfa2/RPA32"/>
</dbReference>
<evidence type="ECO:0000256" key="3">
    <source>
        <dbReference type="ARBA" id="ARBA00022705"/>
    </source>
</evidence>
<comment type="similarity">
    <text evidence="2">Belongs to the replication factor A protein 2 family.</text>
</comment>
<dbReference type="SUPFAM" id="SSF50249">
    <property type="entry name" value="Nucleic acid-binding proteins"/>
    <property type="match status" value="1"/>
</dbReference>
<keyword evidence="8" id="KW-0539">Nucleus</keyword>
<dbReference type="Pfam" id="PF08784">
    <property type="entry name" value="RPA_C"/>
    <property type="match status" value="1"/>
</dbReference>
<name>A0AAJ6TF75_POPEU</name>
<dbReference type="AlphaFoldDB" id="A0AAJ6TF75"/>
<dbReference type="InterPro" id="IPR014892">
    <property type="entry name" value="RPA_C"/>
</dbReference>
<dbReference type="KEGG" id="peu:105114815"/>
<dbReference type="InterPro" id="IPR036388">
    <property type="entry name" value="WH-like_DNA-bd_sf"/>
</dbReference>
<dbReference type="CDD" id="cd04478">
    <property type="entry name" value="RPA2_DBD_D"/>
    <property type="match status" value="1"/>
</dbReference>
<reference evidence="13" key="1">
    <citation type="submission" date="2025-08" db="UniProtKB">
        <authorList>
            <consortium name="RefSeq"/>
        </authorList>
    </citation>
    <scope>IDENTIFICATION</scope>
</reference>
<sequence>MHGGSEFDGSAAAFMGGGFMPTQSVQPSSSDSSSFSISKNREARCLFPLTVKQINNLTSNDESNLIIDGAEVNNVTIVGRVSHKEDKASEYSFLVDDGTGQIECTQWVQESLDTEQMGEILVGMYVRVHGHIRGLQGRRFLNVFSIRPVTDFNEVPNHFIECIYVHFYNTRLRGVTAQPPVANSTNTSLKGYQAAPPYQSSAYSSADGLNNASQMILNFLQQPSYLTTEGAHYDAIAGQLKIPMDKLKEVLQMLVDNGLVYTTINDDYYKSTVNA</sequence>
<evidence type="ECO:0000256" key="6">
    <source>
        <dbReference type="ARBA" id="ARBA00023172"/>
    </source>
</evidence>
<dbReference type="PIRSF" id="PIRSF036949">
    <property type="entry name" value="RPA32"/>
    <property type="match status" value="1"/>
</dbReference>
<dbReference type="InterPro" id="IPR012340">
    <property type="entry name" value="NA-bd_OB-fold"/>
</dbReference>
<protein>
    <submittedName>
        <fullName evidence="13">Replication protein A 32 kDa subunit B-like</fullName>
    </submittedName>
</protein>
<proteinExistence type="inferred from homology"/>
<keyword evidence="12" id="KW-1185">Reference proteome</keyword>
<dbReference type="GO" id="GO:0035861">
    <property type="term" value="C:site of double-strand break"/>
    <property type="evidence" value="ECO:0007669"/>
    <property type="project" value="TreeGrafter"/>
</dbReference>
<dbReference type="GO" id="GO:0005662">
    <property type="term" value="C:DNA replication factor A complex"/>
    <property type="evidence" value="ECO:0007669"/>
    <property type="project" value="TreeGrafter"/>
</dbReference>
<comment type="function">
    <text evidence="9">Component of the replication protein A complex (RPA) required for DNA recombination, repair and replication. The activity of RPA is mediated by single-stranded DNA binding and protein interactions. Required fo cell division in meristems. Involved in the maintenance of transcriptional epigenetic gene silencing (TGS) at specific loci (including some transposons) by regulating histone H3 acetylation, 'Lys-4' and 'Lys-9' methylation.</text>
</comment>
<evidence type="ECO:0000256" key="7">
    <source>
        <dbReference type="ARBA" id="ARBA00023204"/>
    </source>
</evidence>
<dbReference type="GO" id="GO:0000781">
    <property type="term" value="C:chromosome, telomeric region"/>
    <property type="evidence" value="ECO:0007669"/>
    <property type="project" value="TreeGrafter"/>
</dbReference>
<keyword evidence="3" id="KW-0235">DNA replication</keyword>
<evidence type="ECO:0000313" key="12">
    <source>
        <dbReference type="Proteomes" id="UP000694918"/>
    </source>
</evidence>
<evidence type="ECO:0000256" key="8">
    <source>
        <dbReference type="ARBA" id="ARBA00023242"/>
    </source>
</evidence>
<dbReference type="PANTHER" id="PTHR13989:SF16">
    <property type="entry name" value="REPLICATION PROTEIN A2"/>
    <property type="match status" value="1"/>
</dbReference>
<dbReference type="Gene3D" id="2.40.50.140">
    <property type="entry name" value="Nucleic acid-binding proteins"/>
    <property type="match status" value="1"/>
</dbReference>
<keyword evidence="7" id="KW-0234">DNA repair</keyword>
<evidence type="ECO:0000259" key="11">
    <source>
        <dbReference type="Pfam" id="PF08784"/>
    </source>
</evidence>
<dbReference type="InterPro" id="IPR040260">
    <property type="entry name" value="RFA2-like"/>
</dbReference>
<evidence type="ECO:0000256" key="1">
    <source>
        <dbReference type="ARBA" id="ARBA00004123"/>
    </source>
</evidence>
<dbReference type="GO" id="GO:0003697">
    <property type="term" value="F:single-stranded DNA binding"/>
    <property type="evidence" value="ECO:0007669"/>
    <property type="project" value="TreeGrafter"/>
</dbReference>
<dbReference type="GO" id="GO:0000724">
    <property type="term" value="P:double-strand break repair via homologous recombination"/>
    <property type="evidence" value="ECO:0007669"/>
    <property type="project" value="TreeGrafter"/>
</dbReference>
<accession>A0AAJ6TF75</accession>
<dbReference type="RefSeq" id="XP_011009810.1">
    <property type="nucleotide sequence ID" value="XM_011011508.1"/>
</dbReference>
<dbReference type="SUPFAM" id="SSF46785">
    <property type="entry name" value="Winged helix' DNA-binding domain"/>
    <property type="match status" value="1"/>
</dbReference>
<dbReference type="Gene3D" id="1.10.10.10">
    <property type="entry name" value="Winged helix-like DNA-binding domain superfamily/Winged helix DNA-binding domain"/>
    <property type="match status" value="1"/>
</dbReference>
<keyword evidence="5" id="KW-0238">DNA-binding</keyword>
<evidence type="ECO:0000259" key="10">
    <source>
        <dbReference type="Pfam" id="PF01336"/>
    </source>
</evidence>
<organism evidence="12 13">
    <name type="scientific">Populus euphratica</name>
    <name type="common">Euphrates poplar</name>
    <dbReference type="NCBI Taxonomy" id="75702"/>
    <lineage>
        <taxon>Eukaryota</taxon>
        <taxon>Viridiplantae</taxon>
        <taxon>Streptophyta</taxon>
        <taxon>Embryophyta</taxon>
        <taxon>Tracheophyta</taxon>
        <taxon>Spermatophyta</taxon>
        <taxon>Magnoliopsida</taxon>
        <taxon>eudicotyledons</taxon>
        <taxon>Gunneridae</taxon>
        <taxon>Pentapetalae</taxon>
        <taxon>rosids</taxon>
        <taxon>fabids</taxon>
        <taxon>Malpighiales</taxon>
        <taxon>Salicaceae</taxon>
        <taxon>Saliceae</taxon>
        <taxon>Populus</taxon>
    </lineage>
</organism>
<dbReference type="FunFam" id="2.40.50.140:FF:000184">
    <property type="entry name" value="replication protein A 32 kDa subunit A-like"/>
    <property type="match status" value="1"/>
</dbReference>
<evidence type="ECO:0000256" key="5">
    <source>
        <dbReference type="ARBA" id="ARBA00023125"/>
    </source>
</evidence>
<dbReference type="FunFam" id="1.10.10.10:FF:000168">
    <property type="entry name" value="Replication protein A 32 kDa subunit"/>
    <property type="match status" value="1"/>
</dbReference>
<dbReference type="PANTHER" id="PTHR13989">
    <property type="entry name" value="REPLICATION PROTEIN A-RELATED"/>
    <property type="match status" value="1"/>
</dbReference>
<evidence type="ECO:0000256" key="4">
    <source>
        <dbReference type="ARBA" id="ARBA00022763"/>
    </source>
</evidence>
<evidence type="ECO:0000313" key="13">
    <source>
        <dbReference type="RefSeq" id="XP_011009810.1"/>
    </source>
</evidence>
<keyword evidence="4" id="KW-0227">DNA damage</keyword>
<keyword evidence="6" id="KW-0233">DNA recombination</keyword>
<evidence type="ECO:0000256" key="2">
    <source>
        <dbReference type="ARBA" id="ARBA00007815"/>
    </source>
</evidence>
<dbReference type="InterPro" id="IPR036390">
    <property type="entry name" value="WH_DNA-bd_sf"/>
</dbReference>
<gene>
    <name evidence="13" type="primary">LOC105114815</name>
</gene>